<feature type="signal peptide" evidence="1">
    <location>
        <begin position="1"/>
        <end position="16"/>
    </location>
</feature>
<protein>
    <submittedName>
        <fullName evidence="2">Uncharacterized protein</fullName>
    </submittedName>
</protein>
<proteinExistence type="predicted"/>
<keyword evidence="1" id="KW-0732">Signal</keyword>
<dbReference type="PANTHER" id="PTHR47027">
    <property type="entry name" value="REVERSE TRANSCRIPTASE DOMAIN-CONTAINING PROTEIN"/>
    <property type="match status" value="1"/>
</dbReference>
<evidence type="ECO:0000313" key="2">
    <source>
        <dbReference type="EMBL" id="CAG6686340.1"/>
    </source>
</evidence>
<dbReference type="PANTHER" id="PTHR47027:SF8">
    <property type="entry name" value="RIBONUCLEASE H"/>
    <property type="match status" value="1"/>
</dbReference>
<feature type="chain" id="PRO_5034517163" evidence="1">
    <location>
        <begin position="17"/>
        <end position="153"/>
    </location>
</feature>
<sequence length="153" mass="18303">MIRCYIFSILLYGCESWTMNLAMEKRIEAFEMYLYRRILKISWMQKITNVEVLNRMQKEKELLQTIKERKIQYLGHTGHILRGEKYALLQLIFQGNIEGKRSRGRPRKMWMDDIMGWTGLTSSIYTNKNECTDIYFYVCVEGVSLMFSQNGKR</sequence>
<accession>A0A8D8THT1</accession>
<name>A0A8D8THT1_9HEMI</name>
<dbReference type="EMBL" id="HBUF01275722">
    <property type="protein sequence ID" value="CAG6686340.1"/>
    <property type="molecule type" value="Transcribed_RNA"/>
</dbReference>
<reference evidence="2" key="1">
    <citation type="submission" date="2021-05" db="EMBL/GenBank/DDBJ databases">
        <authorList>
            <person name="Alioto T."/>
            <person name="Alioto T."/>
            <person name="Gomez Garrido J."/>
        </authorList>
    </citation>
    <scope>NUCLEOTIDE SEQUENCE</scope>
</reference>
<organism evidence="2">
    <name type="scientific">Cacopsylla melanoneura</name>
    <dbReference type="NCBI Taxonomy" id="428564"/>
    <lineage>
        <taxon>Eukaryota</taxon>
        <taxon>Metazoa</taxon>
        <taxon>Ecdysozoa</taxon>
        <taxon>Arthropoda</taxon>
        <taxon>Hexapoda</taxon>
        <taxon>Insecta</taxon>
        <taxon>Pterygota</taxon>
        <taxon>Neoptera</taxon>
        <taxon>Paraneoptera</taxon>
        <taxon>Hemiptera</taxon>
        <taxon>Sternorrhyncha</taxon>
        <taxon>Psylloidea</taxon>
        <taxon>Psyllidae</taxon>
        <taxon>Psyllinae</taxon>
        <taxon>Cacopsylla</taxon>
    </lineage>
</organism>
<evidence type="ECO:0000256" key="1">
    <source>
        <dbReference type="SAM" id="SignalP"/>
    </source>
</evidence>
<dbReference type="AlphaFoldDB" id="A0A8D8THT1"/>